<dbReference type="KEGG" id="bpf:BpOF4_16875"/>
<dbReference type="EMBL" id="CP001878">
    <property type="protein sequence ID" value="ADC51418.1"/>
    <property type="molecule type" value="Genomic_DNA"/>
</dbReference>
<protein>
    <submittedName>
        <fullName evidence="1">Uncharacterized protein</fullName>
    </submittedName>
</protein>
<proteinExistence type="predicted"/>
<dbReference type="AlphaFoldDB" id="D3FQP8"/>
<dbReference type="HOGENOM" id="CLU_071030_0_0_9"/>
<reference evidence="1 2" key="1">
    <citation type="journal article" date="2011" name="Environ. Microbiol.">
        <title>Genome of alkaliphilic Bacillus pseudofirmus OF4 reveals adaptations that support the ability to grow in an external pH range from 7.5 to 11.4.</title>
        <authorList>
            <person name="Janto B."/>
            <person name="Ahmed A."/>
            <person name="Ito M."/>
            <person name="Liu J."/>
            <person name="Hicks D.B."/>
            <person name="Pagni S."/>
            <person name="Fackelmayer O.J."/>
            <person name="Smith T.A."/>
            <person name="Earl J."/>
            <person name="Elbourne L.D."/>
            <person name="Hassan K."/>
            <person name="Paulsen I.T."/>
            <person name="Kolsto A.B."/>
            <person name="Tourasse N.J."/>
            <person name="Ehrlich G.D."/>
            <person name="Boissy R."/>
            <person name="Ivey D.M."/>
            <person name="Li G."/>
            <person name="Xue Y."/>
            <person name="Ma Y."/>
            <person name="Hu F.Z."/>
            <person name="Krulwich T.A."/>
        </authorList>
    </citation>
    <scope>NUCLEOTIDE SEQUENCE [LARGE SCALE GENOMIC DNA]</scope>
    <source>
        <strain evidence="2">ATCC BAA-2126 / JCM 17055 / OF4</strain>
    </source>
</reference>
<dbReference type="STRING" id="398511.BpOF4_16875"/>
<sequence length="276" mass="31678">MDFKSSLHFISGNVTVDGTLLLIESDVLELDYFKRPVTKNTWIIRTIKDGLMKTVELKNVPLIPTGIDHFQDGSILLVQSRCENAGDRVERNARRYNMNGQLIDAFILGDGINTVQIDENDTIWVSYFDEGIFGNFGWEDPIGHSGLASFSISGEKVWEAQGYNMADCCGLNVTNSSNVFFHYYDDLHLVHLTNGQEALHYQVKGSDGFDQFMFDEYGLIAETDRQILTRYKLNKKTFSPSDKINMIDKEGKRIYGPIFMRGRFLYVWGNETIYWR</sequence>
<gene>
    <name evidence="1" type="ordered locus">BpOF4_16875</name>
</gene>
<name>D3FQP8_ALKPO</name>
<evidence type="ECO:0000313" key="1">
    <source>
        <dbReference type="EMBL" id="ADC51418.1"/>
    </source>
</evidence>
<organism evidence="1 2">
    <name type="scientific">Alkalihalophilus pseudofirmus (strain ATCC BAA-2126 / JCM 17055 / OF4)</name>
    <name type="common">Bacillus pseudofirmus</name>
    <dbReference type="NCBI Taxonomy" id="398511"/>
    <lineage>
        <taxon>Bacteria</taxon>
        <taxon>Bacillati</taxon>
        <taxon>Bacillota</taxon>
        <taxon>Bacilli</taxon>
        <taxon>Bacillales</taxon>
        <taxon>Bacillaceae</taxon>
        <taxon>Alkalihalophilus</taxon>
    </lineage>
</organism>
<keyword evidence="2" id="KW-1185">Reference proteome</keyword>
<dbReference type="Proteomes" id="UP000001544">
    <property type="component" value="Chromosome"/>
</dbReference>
<evidence type="ECO:0000313" key="2">
    <source>
        <dbReference type="Proteomes" id="UP000001544"/>
    </source>
</evidence>
<dbReference type="eggNOG" id="ENOG502ZUZX">
    <property type="taxonomic scope" value="Bacteria"/>
</dbReference>
<accession>D3FQP8</accession>